<name>A0ABY7G100_MYAAR</name>
<gene>
    <name evidence="2" type="ORF">MAR_012380</name>
</gene>
<keyword evidence="3" id="KW-1185">Reference proteome</keyword>
<dbReference type="Proteomes" id="UP001164746">
    <property type="component" value="Chromosome 14"/>
</dbReference>
<feature type="compositionally biased region" description="Basic and acidic residues" evidence="1">
    <location>
        <begin position="34"/>
        <end position="45"/>
    </location>
</feature>
<protein>
    <submittedName>
        <fullName evidence="2">Uncharacterized protein</fullName>
    </submittedName>
</protein>
<dbReference type="PANTHER" id="PTHR36960:SF1">
    <property type="entry name" value="SI:DKEY-32E6.3"/>
    <property type="match status" value="1"/>
</dbReference>
<evidence type="ECO:0000313" key="3">
    <source>
        <dbReference type="Proteomes" id="UP001164746"/>
    </source>
</evidence>
<organism evidence="2 3">
    <name type="scientific">Mya arenaria</name>
    <name type="common">Soft-shell clam</name>
    <dbReference type="NCBI Taxonomy" id="6604"/>
    <lineage>
        <taxon>Eukaryota</taxon>
        <taxon>Metazoa</taxon>
        <taxon>Spiralia</taxon>
        <taxon>Lophotrochozoa</taxon>
        <taxon>Mollusca</taxon>
        <taxon>Bivalvia</taxon>
        <taxon>Autobranchia</taxon>
        <taxon>Heteroconchia</taxon>
        <taxon>Euheterodonta</taxon>
        <taxon>Imparidentia</taxon>
        <taxon>Neoheterodontei</taxon>
        <taxon>Myida</taxon>
        <taxon>Myoidea</taxon>
        <taxon>Myidae</taxon>
        <taxon>Mya</taxon>
    </lineage>
</organism>
<reference evidence="2" key="1">
    <citation type="submission" date="2022-11" db="EMBL/GenBank/DDBJ databases">
        <title>Centuries of genome instability and evolution in soft-shell clam transmissible cancer (bioRxiv).</title>
        <authorList>
            <person name="Hart S.F.M."/>
            <person name="Yonemitsu M.A."/>
            <person name="Giersch R.M."/>
            <person name="Beal B.F."/>
            <person name="Arriagada G."/>
            <person name="Davis B.W."/>
            <person name="Ostrander E.A."/>
            <person name="Goff S.P."/>
            <person name="Metzger M.J."/>
        </authorList>
    </citation>
    <scope>NUCLEOTIDE SEQUENCE</scope>
    <source>
        <strain evidence="2">MELC-2E11</strain>
        <tissue evidence="2">Siphon/mantle</tissue>
    </source>
</reference>
<feature type="region of interest" description="Disordered" evidence="1">
    <location>
        <begin position="27"/>
        <end position="64"/>
    </location>
</feature>
<dbReference type="EMBL" id="CP111025">
    <property type="protein sequence ID" value="WAR26676.1"/>
    <property type="molecule type" value="Genomic_DNA"/>
</dbReference>
<proteinExistence type="predicted"/>
<accession>A0ABY7G100</accession>
<sequence>MGQIFPISALKFGYKQTDMRVQDNMESGNAEKGTLNKEHQDKSEINGDINTDSDKEDADSLSNSVNMPFSTSAKQRKLILHFDIRNTVLVADSVTNVSVEQALNSFLTGVTWGREDTSGEWQWHSDQLSLTPPAKDVVTYYKYLEKKFVKNTNDRTLLRLATGDFTHNELGRIFHPHFQNHMELLKWRHEFETERHNILTMSGHDGQQYNYLVPALYKCIYHLVETERDFAIVFRTFGLDAPNVIKSLAHGLQGHHPGFKEPVELPVDENIGTVKRSATAPTVATTSGADGTKTFTGDREIYDMLSQRVGISGFRDDVHYWLENNYHHHTSKPLIIDPFDQNVHHIFFDDNYRTYEDDSIVDVRMFESRGASEARSLLNVETAQFENVCVVQADLIKCIEDENYYKDRVAECETNYSEFLKRWRKLSRSMSVREILL</sequence>
<evidence type="ECO:0000256" key="1">
    <source>
        <dbReference type="SAM" id="MobiDB-lite"/>
    </source>
</evidence>
<dbReference type="PANTHER" id="PTHR36960">
    <property type="entry name" value="SI:DKEY-32E6.3"/>
    <property type="match status" value="1"/>
</dbReference>
<evidence type="ECO:0000313" key="2">
    <source>
        <dbReference type="EMBL" id="WAR26676.1"/>
    </source>
</evidence>